<sequence length="422" mass="49474">MKDILILAYQISPTKGSEYSVAWNYVTRMSKYNRLTVIYGVSGEHLGDCGEMKEYLKRNYFPNVKFICVSPNQKTNILNWCNRHNFFNYTFYWAYRSWQKQVYDEVKNLMENKHFDLIHFVGPIGYREPGYLWKLGIPYLWGPIGGSNKTNVILQKHTSLLAQFKFRLRNVMNEIQLRKNKRLKLALENTDLLLTATTENQKKIERILHKKSSYLPENAIAADISLNVEKFNTDKYHFVIIGSLIERKAVHILLESLIFVKHKDLLIIDIIGDGPTRSLLEEFSRKQNIDYIIRWHGHLSRIEAIKIFNSAHFHVITSLSEGNPTTIWEAMSHGVPTMSFDHCGMHDTICERCGVKIPIRSYEQCVSDLAKNIDYLLEHPEKFEQLAYGVLECAKKYTWDDRELFLQKCYDQAIENFKNRIV</sequence>
<dbReference type="Pfam" id="PF00534">
    <property type="entry name" value="Glycos_transf_1"/>
    <property type="match status" value="1"/>
</dbReference>
<dbReference type="InterPro" id="IPR001296">
    <property type="entry name" value="Glyco_trans_1"/>
</dbReference>
<evidence type="ECO:0000259" key="3">
    <source>
        <dbReference type="Pfam" id="PF00534"/>
    </source>
</evidence>
<dbReference type="RefSeq" id="WP_022602651.1">
    <property type="nucleotide sequence ID" value="NZ_KI440833.1"/>
</dbReference>
<comment type="caution">
    <text evidence="4">The sequence shown here is derived from an EMBL/GenBank/DDBJ whole genome shotgun (WGS) entry which is preliminary data.</text>
</comment>
<dbReference type="OrthoDB" id="9801609at2"/>
<name>A0A495WNR4_9BACT</name>
<gene>
    <name evidence="4" type="ORF">BC742_0484</name>
</gene>
<proteinExistence type="predicted"/>
<dbReference type="GO" id="GO:0016757">
    <property type="term" value="F:glycosyltransferase activity"/>
    <property type="evidence" value="ECO:0007669"/>
    <property type="project" value="UniProtKB-KW"/>
</dbReference>
<accession>A0A495WNR4</accession>
<evidence type="ECO:0000313" key="4">
    <source>
        <dbReference type="EMBL" id="RKT61438.1"/>
    </source>
</evidence>
<evidence type="ECO:0000256" key="1">
    <source>
        <dbReference type="ARBA" id="ARBA00022676"/>
    </source>
</evidence>
<keyword evidence="2 4" id="KW-0808">Transferase</keyword>
<dbReference type="GeneID" id="92927633"/>
<dbReference type="AlphaFoldDB" id="A0A495WNR4"/>
<dbReference type="EMBL" id="RBXN01000001">
    <property type="protein sequence ID" value="RKT61438.1"/>
    <property type="molecule type" value="Genomic_DNA"/>
</dbReference>
<feature type="domain" description="Glycosyl transferase family 1" evidence="3">
    <location>
        <begin position="228"/>
        <end position="387"/>
    </location>
</feature>
<organism evidence="4 5">
    <name type="scientific">Coprobacter fastidiosus NSB1 = JCM 33896</name>
    <dbReference type="NCBI Taxonomy" id="1349822"/>
    <lineage>
        <taxon>Bacteria</taxon>
        <taxon>Pseudomonadati</taxon>
        <taxon>Bacteroidota</taxon>
        <taxon>Bacteroidia</taxon>
        <taxon>Bacteroidales</taxon>
        <taxon>Barnesiellaceae</taxon>
        <taxon>Coprobacter</taxon>
    </lineage>
</organism>
<dbReference type="SUPFAM" id="SSF53756">
    <property type="entry name" value="UDP-Glycosyltransferase/glycogen phosphorylase"/>
    <property type="match status" value="1"/>
</dbReference>
<keyword evidence="1" id="KW-0328">Glycosyltransferase</keyword>
<protein>
    <submittedName>
        <fullName evidence="4">Glycosyltransferase involved in cell wall biosynthesis</fullName>
    </submittedName>
</protein>
<evidence type="ECO:0000256" key="2">
    <source>
        <dbReference type="ARBA" id="ARBA00022679"/>
    </source>
</evidence>
<dbReference type="CDD" id="cd03801">
    <property type="entry name" value="GT4_PimA-like"/>
    <property type="match status" value="1"/>
</dbReference>
<keyword evidence="5" id="KW-1185">Reference proteome</keyword>
<dbReference type="PANTHER" id="PTHR12526">
    <property type="entry name" value="GLYCOSYLTRANSFERASE"/>
    <property type="match status" value="1"/>
</dbReference>
<dbReference type="Proteomes" id="UP000269493">
    <property type="component" value="Unassembled WGS sequence"/>
</dbReference>
<reference evidence="4 5" key="1">
    <citation type="submission" date="2018-10" db="EMBL/GenBank/DDBJ databases">
        <title>Genomic Encyclopedia of Archaeal and Bacterial Type Strains, Phase II (KMG-II): from individual species to whole genera.</title>
        <authorList>
            <person name="Goeker M."/>
        </authorList>
    </citation>
    <scope>NUCLEOTIDE SEQUENCE [LARGE SCALE GENOMIC DNA]</scope>
    <source>
        <strain evidence="4 5">NSB1</strain>
    </source>
</reference>
<dbReference type="Gene3D" id="3.40.50.2000">
    <property type="entry name" value="Glycogen Phosphorylase B"/>
    <property type="match status" value="2"/>
</dbReference>
<dbReference type="PANTHER" id="PTHR12526:SF629">
    <property type="entry name" value="TEICHURONIC ACID BIOSYNTHESIS GLYCOSYLTRANSFERASE TUAH-RELATED"/>
    <property type="match status" value="1"/>
</dbReference>
<evidence type="ECO:0000313" key="5">
    <source>
        <dbReference type="Proteomes" id="UP000269493"/>
    </source>
</evidence>